<keyword evidence="2" id="KW-1185">Reference proteome</keyword>
<gene>
    <name evidence="1" type="ORF">OM960_13105</name>
</gene>
<dbReference type="Proteomes" id="UP001207582">
    <property type="component" value="Unassembled WGS sequence"/>
</dbReference>
<sequence length="93" mass="10580">MRMPHCAVFRRDTISYVIVLPEDIPEGGFPVHLRADVRVDEDAVRMEFIDRPGEGIQVDREAEADLRDSMRLFIFVSDPASRGLVAEILPVWA</sequence>
<evidence type="ECO:0000313" key="1">
    <source>
        <dbReference type="EMBL" id="MCW3782523.1"/>
    </source>
</evidence>
<comment type="caution">
    <text evidence="1">The sequence shown here is derived from an EMBL/GenBank/DDBJ whole genome shotgun (WGS) entry which is preliminary data.</text>
</comment>
<reference evidence="1 2" key="1">
    <citation type="submission" date="2022-10" db="EMBL/GenBank/DDBJ databases">
        <title>Defluviimonas sp. CAU 1641 isolated from mud.</title>
        <authorList>
            <person name="Kim W."/>
        </authorList>
    </citation>
    <scope>NUCLEOTIDE SEQUENCE [LARGE SCALE GENOMIC DNA]</scope>
    <source>
        <strain evidence="1 2">CAU 1641</strain>
    </source>
</reference>
<organism evidence="1 2">
    <name type="scientific">Defluviimonas salinarum</name>
    <dbReference type="NCBI Taxonomy" id="2992147"/>
    <lineage>
        <taxon>Bacteria</taxon>
        <taxon>Pseudomonadati</taxon>
        <taxon>Pseudomonadota</taxon>
        <taxon>Alphaproteobacteria</taxon>
        <taxon>Rhodobacterales</taxon>
        <taxon>Paracoccaceae</taxon>
        <taxon>Albidovulum</taxon>
    </lineage>
</organism>
<dbReference type="RefSeq" id="WP_264772256.1">
    <property type="nucleotide sequence ID" value="NZ_JAPDOG010000011.1"/>
</dbReference>
<evidence type="ECO:0008006" key="3">
    <source>
        <dbReference type="Google" id="ProtNLM"/>
    </source>
</evidence>
<name>A0ABT3J4C6_9RHOB</name>
<accession>A0ABT3J4C6</accession>
<protein>
    <recommendedName>
        <fullName evidence="3">DUF2283 domain-containing protein</fullName>
    </recommendedName>
</protein>
<dbReference type="EMBL" id="JAPDOG010000011">
    <property type="protein sequence ID" value="MCW3782523.1"/>
    <property type="molecule type" value="Genomic_DNA"/>
</dbReference>
<proteinExistence type="predicted"/>
<evidence type="ECO:0000313" key="2">
    <source>
        <dbReference type="Proteomes" id="UP001207582"/>
    </source>
</evidence>